<dbReference type="Gene3D" id="2.60.40.10">
    <property type="entry name" value="Immunoglobulins"/>
    <property type="match status" value="1"/>
</dbReference>
<evidence type="ECO:0000313" key="6">
    <source>
        <dbReference type="EMBL" id="CAB5145388.1"/>
    </source>
</evidence>
<evidence type="ECO:0000259" key="2">
    <source>
        <dbReference type="Pfam" id="PF01833"/>
    </source>
</evidence>
<dbReference type="EMBL" id="CAFBRZ010000012">
    <property type="protein sequence ID" value="CAB5145388.1"/>
    <property type="molecule type" value="Genomic_DNA"/>
</dbReference>
<dbReference type="InterPro" id="IPR042229">
    <property type="entry name" value="Listeria/Bacterioides_rpt_sf"/>
</dbReference>
<sequence>MGAADVVLTALWSAVATHSITYLGGAGSSGTAPTQAPVVQGLTFTTAANSFTKPGYTFSTWSDGSAEYGANNSYTMGAADVVLTALWSANPVPLTLVPVQSATITSISPVRGDIAGGYQLTINGTFPVAIAAITVGGVTYPAGSFTQSAQKITLVLQAHQAGNVGIMVYNGQSPALPEQVFTYEVSTPPVIEGGGGSTPTPTPTPSATPTPTPSATPTPTPTATPTPTPTVKPKATTIGVIGFTVGSTTIPANALQLLRSYNNSIQIVVTGYAQPTDPKGDYALSLRRAQSVKKLLLKLNPHLNIKAKAGGTTYNPACASKMNRCVVIERVGA</sequence>
<feature type="domain" description="IPT/TIG" evidence="2">
    <location>
        <begin position="103"/>
        <end position="183"/>
    </location>
</feature>
<dbReference type="CDD" id="cd00102">
    <property type="entry name" value="IPT"/>
    <property type="match status" value="1"/>
</dbReference>
<evidence type="ECO:0000313" key="5">
    <source>
        <dbReference type="EMBL" id="CAB4924974.1"/>
    </source>
</evidence>
<organism evidence="5">
    <name type="scientific">freshwater metagenome</name>
    <dbReference type="NCBI Taxonomy" id="449393"/>
    <lineage>
        <taxon>unclassified sequences</taxon>
        <taxon>metagenomes</taxon>
        <taxon>ecological metagenomes</taxon>
    </lineage>
</organism>
<dbReference type="InterPro" id="IPR036737">
    <property type="entry name" value="OmpA-like_sf"/>
</dbReference>
<evidence type="ECO:0000256" key="1">
    <source>
        <dbReference type="SAM" id="MobiDB-lite"/>
    </source>
</evidence>
<dbReference type="InterPro" id="IPR014756">
    <property type="entry name" value="Ig_E-set"/>
</dbReference>
<gene>
    <name evidence="4" type="ORF">UFOPK3077_00883</name>
    <name evidence="5" type="ORF">UFOPK3667_00945</name>
    <name evidence="6" type="ORF">UFOPK4444_00326</name>
</gene>
<dbReference type="InterPro" id="IPR013783">
    <property type="entry name" value="Ig-like_fold"/>
</dbReference>
<dbReference type="Pfam" id="PF18998">
    <property type="entry name" value="Flg_new_2"/>
    <property type="match status" value="1"/>
</dbReference>
<protein>
    <submittedName>
        <fullName evidence="5">Unannotated protein</fullName>
    </submittedName>
</protein>
<feature type="domain" description="Bacterial repeat" evidence="3">
    <location>
        <begin position="26"/>
        <end position="90"/>
    </location>
</feature>
<dbReference type="Gene3D" id="2.60.40.4270">
    <property type="entry name" value="Listeria-Bacteroides repeat domain"/>
    <property type="match status" value="1"/>
</dbReference>
<dbReference type="SUPFAM" id="SSF81296">
    <property type="entry name" value="E set domains"/>
    <property type="match status" value="1"/>
</dbReference>
<evidence type="ECO:0000259" key="3">
    <source>
        <dbReference type="Pfam" id="PF18998"/>
    </source>
</evidence>
<reference evidence="5" key="1">
    <citation type="submission" date="2020-05" db="EMBL/GenBank/DDBJ databases">
        <authorList>
            <person name="Chiriac C."/>
            <person name="Salcher M."/>
            <person name="Ghai R."/>
            <person name="Kavagutti S V."/>
        </authorList>
    </citation>
    <scope>NUCLEOTIDE SEQUENCE</scope>
</reference>
<dbReference type="AlphaFoldDB" id="A0A6J7I2X4"/>
<feature type="region of interest" description="Disordered" evidence="1">
    <location>
        <begin position="187"/>
        <end position="234"/>
    </location>
</feature>
<name>A0A6J7I2X4_9ZZZZ</name>
<dbReference type="SUPFAM" id="SSF103088">
    <property type="entry name" value="OmpA-like"/>
    <property type="match status" value="1"/>
</dbReference>
<dbReference type="InterPro" id="IPR002909">
    <property type="entry name" value="IPT_dom"/>
</dbReference>
<dbReference type="EMBL" id="CAFBMU010000009">
    <property type="protein sequence ID" value="CAB4924974.1"/>
    <property type="molecule type" value="Genomic_DNA"/>
</dbReference>
<evidence type="ECO:0000313" key="4">
    <source>
        <dbReference type="EMBL" id="CAB4806536.1"/>
    </source>
</evidence>
<feature type="compositionally biased region" description="Pro residues" evidence="1">
    <location>
        <begin position="200"/>
        <end position="230"/>
    </location>
</feature>
<dbReference type="InterPro" id="IPR044060">
    <property type="entry name" value="Bacterial_rp_domain"/>
</dbReference>
<dbReference type="Pfam" id="PF01833">
    <property type="entry name" value="TIG"/>
    <property type="match status" value="1"/>
</dbReference>
<accession>A0A6J7I2X4</accession>
<proteinExistence type="predicted"/>
<dbReference type="Gene3D" id="3.30.1330.60">
    <property type="entry name" value="OmpA-like domain"/>
    <property type="match status" value="1"/>
</dbReference>
<dbReference type="EMBL" id="CAFAAS010000008">
    <property type="protein sequence ID" value="CAB4806536.1"/>
    <property type="molecule type" value="Genomic_DNA"/>
</dbReference>